<keyword evidence="2" id="KW-1003">Cell membrane</keyword>
<dbReference type="SMART" id="SM00382">
    <property type="entry name" value="AAA"/>
    <property type="match status" value="1"/>
</dbReference>
<reference evidence="11 12" key="1">
    <citation type="submission" date="2019-04" db="EMBL/GenBank/DDBJ databases">
        <title>Lampropedia sp YIM MLB12 draf genome.</title>
        <authorList>
            <person name="Wang Y.-X."/>
        </authorList>
    </citation>
    <scope>NUCLEOTIDE SEQUENCE [LARGE SCALE GENOMIC DNA]</scope>
    <source>
        <strain evidence="11 12">YIM MLB12</strain>
    </source>
</reference>
<evidence type="ECO:0000259" key="9">
    <source>
        <dbReference type="PROSITE" id="PS50893"/>
    </source>
</evidence>
<dbReference type="Gene3D" id="3.40.50.300">
    <property type="entry name" value="P-loop containing nucleotide triphosphate hydrolases"/>
    <property type="match status" value="1"/>
</dbReference>
<dbReference type="PANTHER" id="PTHR24221">
    <property type="entry name" value="ATP-BINDING CASSETTE SUB-FAMILY B"/>
    <property type="match status" value="1"/>
</dbReference>
<keyword evidence="6 8" id="KW-1133">Transmembrane helix</keyword>
<dbReference type="PROSITE" id="PS50929">
    <property type="entry name" value="ABC_TM1F"/>
    <property type="match status" value="1"/>
</dbReference>
<dbReference type="InterPro" id="IPR039421">
    <property type="entry name" value="Type_1_exporter"/>
</dbReference>
<dbReference type="InterPro" id="IPR027417">
    <property type="entry name" value="P-loop_NTPase"/>
</dbReference>
<sequence>MLKYLMPSRLQPLSPPEGKHHASTTSPYAAAIADACTGAWQHVRAAAWLSVPIGLLGLLPSIFVLQVYNRVIARGGNSTLIAMVAGVLCFLCIEWWLRRKRAKALREAGAEIDYRVSRALMASMLQRPLQDLEQRPTSQWLQLFRDVPAMRSSISGGLASALMDLPMVILALIVIGIVALPVLPVILVAMVILGVLAWWWADEVRSGRVEELAQARSLDRQTTEVCNARATLKLLGHDEAVRQTWQNDYDTWLSESFSKNGELENTREANTILLSFFTIAVITVGAVAINSQWMSIGSLMAVNLLASKALGPIAQLAGNWRSLARANEATQRLQAVLQEPVEPASQNLSLPRPKGHMQLKQASFQYANGHHTLDAVSLSMGPGGLHAIVGRNGAGKSTLGKLLAGLYAPTDGHVFIDEYDLAQFSRGDIGEWIGCLGQQIYWFSGPIIDSLRMVNGQASDAQVVAACQVAGAHQFISRLPQGYQTVLGEGGTGVSAGELRKLALAQLFLRNPTVLILDEPSSDLDFESETTLLHTLHKIAQKHTVIVITHSVRVASIAQRIYHVCGDGQIEQGTATELLPKLFGVAPATEHASAAGHGPAQQEAA</sequence>
<dbReference type="SUPFAM" id="SSF52540">
    <property type="entry name" value="P-loop containing nucleoside triphosphate hydrolases"/>
    <property type="match status" value="1"/>
</dbReference>
<dbReference type="InterPro" id="IPR003439">
    <property type="entry name" value="ABC_transporter-like_ATP-bd"/>
</dbReference>
<keyword evidence="12" id="KW-1185">Reference proteome</keyword>
<evidence type="ECO:0000256" key="5">
    <source>
        <dbReference type="ARBA" id="ARBA00022840"/>
    </source>
</evidence>
<protein>
    <submittedName>
        <fullName evidence="11">ATP-binding cassette domain-containing protein</fullName>
    </submittedName>
</protein>
<evidence type="ECO:0000259" key="10">
    <source>
        <dbReference type="PROSITE" id="PS50929"/>
    </source>
</evidence>
<dbReference type="GO" id="GO:0016887">
    <property type="term" value="F:ATP hydrolysis activity"/>
    <property type="evidence" value="ECO:0007669"/>
    <property type="project" value="InterPro"/>
</dbReference>
<evidence type="ECO:0000256" key="3">
    <source>
        <dbReference type="ARBA" id="ARBA00022692"/>
    </source>
</evidence>
<dbReference type="Gene3D" id="1.20.1560.10">
    <property type="entry name" value="ABC transporter type 1, transmembrane domain"/>
    <property type="match status" value="1"/>
</dbReference>
<gene>
    <name evidence="11" type="ORF">E8K88_06260</name>
</gene>
<dbReference type="PROSITE" id="PS50893">
    <property type="entry name" value="ABC_TRANSPORTER_2"/>
    <property type="match status" value="1"/>
</dbReference>
<keyword evidence="4" id="KW-0547">Nucleotide-binding</keyword>
<dbReference type="GO" id="GO:0034040">
    <property type="term" value="F:ATPase-coupled lipid transmembrane transporter activity"/>
    <property type="evidence" value="ECO:0007669"/>
    <property type="project" value="TreeGrafter"/>
</dbReference>
<keyword evidence="3 8" id="KW-0812">Transmembrane</keyword>
<comment type="subcellular location">
    <subcellularLocation>
        <location evidence="1">Cell membrane</location>
        <topology evidence="1">Multi-pass membrane protein</topology>
    </subcellularLocation>
</comment>
<evidence type="ECO:0000256" key="1">
    <source>
        <dbReference type="ARBA" id="ARBA00004651"/>
    </source>
</evidence>
<name>A0A4S5BXA2_9BURK</name>
<dbReference type="SUPFAM" id="SSF90123">
    <property type="entry name" value="ABC transporter transmembrane region"/>
    <property type="match status" value="1"/>
</dbReference>
<evidence type="ECO:0000256" key="2">
    <source>
        <dbReference type="ARBA" id="ARBA00022475"/>
    </source>
</evidence>
<dbReference type="InterPro" id="IPR017871">
    <property type="entry name" value="ABC_transporter-like_CS"/>
</dbReference>
<feature type="transmembrane region" description="Helical" evidence="8">
    <location>
        <begin position="80"/>
        <end position="97"/>
    </location>
</feature>
<dbReference type="Pfam" id="PF00664">
    <property type="entry name" value="ABC_membrane"/>
    <property type="match status" value="1"/>
</dbReference>
<evidence type="ECO:0000256" key="6">
    <source>
        <dbReference type="ARBA" id="ARBA00022989"/>
    </source>
</evidence>
<dbReference type="InterPro" id="IPR003593">
    <property type="entry name" value="AAA+_ATPase"/>
</dbReference>
<dbReference type="PROSITE" id="PS00211">
    <property type="entry name" value="ABC_TRANSPORTER_1"/>
    <property type="match status" value="1"/>
</dbReference>
<dbReference type="EMBL" id="SSWX01000006">
    <property type="protein sequence ID" value="THJ34586.1"/>
    <property type="molecule type" value="Genomic_DNA"/>
</dbReference>
<feature type="domain" description="ABC transmembrane type-1" evidence="10">
    <location>
        <begin position="49"/>
        <end position="325"/>
    </location>
</feature>
<comment type="caution">
    <text evidence="11">The sequence shown here is derived from an EMBL/GenBank/DDBJ whole genome shotgun (WGS) entry which is preliminary data.</text>
</comment>
<organism evidence="11 12">
    <name type="scientific">Lampropedia aestuarii</name>
    <dbReference type="NCBI Taxonomy" id="2562762"/>
    <lineage>
        <taxon>Bacteria</taxon>
        <taxon>Pseudomonadati</taxon>
        <taxon>Pseudomonadota</taxon>
        <taxon>Betaproteobacteria</taxon>
        <taxon>Burkholderiales</taxon>
        <taxon>Comamonadaceae</taxon>
        <taxon>Lampropedia</taxon>
    </lineage>
</organism>
<accession>A0A4S5BXA2</accession>
<dbReference type="GO" id="GO:0005886">
    <property type="term" value="C:plasma membrane"/>
    <property type="evidence" value="ECO:0007669"/>
    <property type="project" value="UniProtKB-SubCell"/>
</dbReference>
<dbReference type="GO" id="GO:0005524">
    <property type="term" value="F:ATP binding"/>
    <property type="evidence" value="ECO:0007669"/>
    <property type="project" value="UniProtKB-KW"/>
</dbReference>
<evidence type="ECO:0000256" key="7">
    <source>
        <dbReference type="ARBA" id="ARBA00023136"/>
    </source>
</evidence>
<dbReference type="InterPro" id="IPR011527">
    <property type="entry name" value="ABC1_TM_dom"/>
</dbReference>
<feature type="domain" description="ABC transporter" evidence="9">
    <location>
        <begin position="357"/>
        <end position="591"/>
    </location>
</feature>
<evidence type="ECO:0000256" key="8">
    <source>
        <dbReference type="SAM" id="Phobius"/>
    </source>
</evidence>
<dbReference type="Proteomes" id="UP000306236">
    <property type="component" value="Unassembled WGS sequence"/>
</dbReference>
<keyword evidence="7 8" id="KW-0472">Membrane</keyword>
<feature type="transmembrane region" description="Helical" evidence="8">
    <location>
        <begin position="272"/>
        <end position="290"/>
    </location>
</feature>
<dbReference type="PANTHER" id="PTHR24221:SF654">
    <property type="entry name" value="ATP-BINDING CASSETTE SUB-FAMILY B MEMBER 6"/>
    <property type="match status" value="1"/>
</dbReference>
<dbReference type="GO" id="GO:0140359">
    <property type="term" value="F:ABC-type transporter activity"/>
    <property type="evidence" value="ECO:0007669"/>
    <property type="project" value="InterPro"/>
</dbReference>
<dbReference type="RefSeq" id="WP_136405796.1">
    <property type="nucleotide sequence ID" value="NZ_SSWX01000006.1"/>
</dbReference>
<evidence type="ECO:0000256" key="4">
    <source>
        <dbReference type="ARBA" id="ARBA00022741"/>
    </source>
</evidence>
<proteinExistence type="predicted"/>
<feature type="transmembrane region" description="Helical" evidence="8">
    <location>
        <begin position="168"/>
        <end position="201"/>
    </location>
</feature>
<dbReference type="AlphaFoldDB" id="A0A4S5BXA2"/>
<feature type="transmembrane region" description="Helical" evidence="8">
    <location>
        <begin position="47"/>
        <end position="68"/>
    </location>
</feature>
<dbReference type="InterPro" id="IPR036640">
    <property type="entry name" value="ABC1_TM_sf"/>
</dbReference>
<dbReference type="Pfam" id="PF00005">
    <property type="entry name" value="ABC_tran"/>
    <property type="match status" value="1"/>
</dbReference>
<keyword evidence="5 11" id="KW-0067">ATP-binding</keyword>
<dbReference type="OrthoDB" id="8554730at2"/>
<evidence type="ECO:0000313" key="12">
    <source>
        <dbReference type="Proteomes" id="UP000306236"/>
    </source>
</evidence>
<evidence type="ECO:0000313" key="11">
    <source>
        <dbReference type="EMBL" id="THJ34586.1"/>
    </source>
</evidence>